<organism evidence="2 3">
    <name type="scientific">Cryptosporangium japonicum</name>
    <dbReference type="NCBI Taxonomy" id="80872"/>
    <lineage>
        <taxon>Bacteria</taxon>
        <taxon>Bacillati</taxon>
        <taxon>Actinomycetota</taxon>
        <taxon>Actinomycetes</taxon>
        <taxon>Cryptosporangiales</taxon>
        <taxon>Cryptosporangiaceae</taxon>
        <taxon>Cryptosporangium</taxon>
    </lineage>
</organism>
<protein>
    <submittedName>
        <fullName evidence="2">Uncharacterized protein</fullName>
    </submittedName>
</protein>
<feature type="region of interest" description="Disordered" evidence="1">
    <location>
        <begin position="37"/>
        <end position="70"/>
    </location>
</feature>
<accession>A0ABN0V824</accession>
<gene>
    <name evidence="2" type="ORF">GCM10009539_78390</name>
</gene>
<proteinExistence type="predicted"/>
<evidence type="ECO:0000313" key="3">
    <source>
        <dbReference type="Proteomes" id="UP001500967"/>
    </source>
</evidence>
<name>A0ABN0V824_9ACTN</name>
<feature type="compositionally biased region" description="Basic and acidic residues" evidence="1">
    <location>
        <begin position="56"/>
        <end position="70"/>
    </location>
</feature>
<dbReference type="EMBL" id="BAAAGX010000040">
    <property type="protein sequence ID" value="GAA0278875.1"/>
    <property type="molecule type" value="Genomic_DNA"/>
</dbReference>
<sequence length="70" mass="7467">MGGDAAEHFADEVADQRQMLTHQVLVVPDGVGTTTYGAHGVSGEAHRNGPFTFVDGPREDRDPPDASRGY</sequence>
<dbReference type="Proteomes" id="UP001500967">
    <property type="component" value="Unassembled WGS sequence"/>
</dbReference>
<evidence type="ECO:0000313" key="2">
    <source>
        <dbReference type="EMBL" id="GAA0278875.1"/>
    </source>
</evidence>
<evidence type="ECO:0000256" key="1">
    <source>
        <dbReference type="SAM" id="MobiDB-lite"/>
    </source>
</evidence>
<comment type="caution">
    <text evidence="2">The sequence shown here is derived from an EMBL/GenBank/DDBJ whole genome shotgun (WGS) entry which is preliminary data.</text>
</comment>
<reference evidence="2 3" key="1">
    <citation type="journal article" date="2019" name="Int. J. Syst. Evol. Microbiol.">
        <title>The Global Catalogue of Microorganisms (GCM) 10K type strain sequencing project: providing services to taxonomists for standard genome sequencing and annotation.</title>
        <authorList>
            <consortium name="The Broad Institute Genomics Platform"/>
            <consortium name="The Broad Institute Genome Sequencing Center for Infectious Disease"/>
            <person name="Wu L."/>
            <person name="Ma J."/>
        </authorList>
    </citation>
    <scope>NUCLEOTIDE SEQUENCE [LARGE SCALE GENOMIC DNA]</scope>
    <source>
        <strain evidence="2 3">JCM 10425</strain>
    </source>
</reference>
<keyword evidence="3" id="KW-1185">Reference proteome</keyword>